<keyword evidence="3 7" id="KW-0560">Oxidoreductase</keyword>
<dbReference type="PANTHER" id="PTHR30041">
    <property type="entry name" value="ARSENATE REDUCTASE"/>
    <property type="match status" value="1"/>
</dbReference>
<dbReference type="CDD" id="cd03034">
    <property type="entry name" value="ArsC_ArsC"/>
    <property type="match status" value="1"/>
</dbReference>
<comment type="caution">
    <text evidence="8">The sequence shown here is derived from an EMBL/GenBank/DDBJ whole genome shotgun (WGS) entry which is preliminary data.</text>
</comment>
<dbReference type="eggNOG" id="COG1393">
    <property type="taxonomic scope" value="Bacteria"/>
</dbReference>
<dbReference type="STRING" id="721133.SAMN05216176_10496"/>
<gene>
    <name evidence="8" type="ORF">NA8A_13150</name>
</gene>
<dbReference type="Pfam" id="PF03960">
    <property type="entry name" value="ArsC"/>
    <property type="match status" value="1"/>
</dbReference>
<keyword evidence="9" id="KW-1185">Reference proteome</keyword>
<dbReference type="InterPro" id="IPR036249">
    <property type="entry name" value="Thioredoxin-like_sf"/>
</dbReference>
<name>K2P3R9_9HYPH</name>
<reference evidence="8 9" key="1">
    <citation type="journal article" date="2012" name="J. Bacteriol.">
        <title>Genome Sequence of Nitratireductor indicus Type Strain C115.</title>
        <authorList>
            <person name="Lai Q."/>
            <person name="Li G."/>
            <person name="Yu Z."/>
            <person name="Shao Z."/>
        </authorList>
    </citation>
    <scope>NUCLEOTIDE SEQUENCE [LARGE SCALE GENOMIC DNA]</scope>
    <source>
        <strain evidence="8 9">C115</strain>
    </source>
</reference>
<dbReference type="OrthoDB" id="9790554at2"/>
<evidence type="ECO:0000256" key="6">
    <source>
        <dbReference type="PROSITE-ProRule" id="PRU01282"/>
    </source>
</evidence>
<proteinExistence type="inferred from homology"/>
<dbReference type="EMBL" id="AMSI01000008">
    <property type="protein sequence ID" value="EKF42021.1"/>
    <property type="molecule type" value="Genomic_DNA"/>
</dbReference>
<evidence type="ECO:0000313" key="9">
    <source>
        <dbReference type="Proteomes" id="UP000007374"/>
    </source>
</evidence>
<dbReference type="Proteomes" id="UP000007374">
    <property type="component" value="Unassembled WGS sequence"/>
</dbReference>
<dbReference type="InterPro" id="IPR006660">
    <property type="entry name" value="Arsenate_reductase-like"/>
</dbReference>
<evidence type="ECO:0000256" key="4">
    <source>
        <dbReference type="ARBA" id="ARBA00038969"/>
    </source>
</evidence>
<evidence type="ECO:0000256" key="3">
    <source>
        <dbReference type="ARBA" id="ARBA00023002"/>
    </source>
</evidence>
<dbReference type="NCBIfam" id="TIGR00014">
    <property type="entry name" value="arsC"/>
    <property type="match status" value="1"/>
</dbReference>
<evidence type="ECO:0000313" key="8">
    <source>
        <dbReference type="EMBL" id="EKF42021.1"/>
    </source>
</evidence>
<evidence type="ECO:0000256" key="5">
    <source>
        <dbReference type="ARBA" id="ARBA00039879"/>
    </source>
</evidence>
<accession>K2P3R9</accession>
<dbReference type="EC" id="1.20.4.1" evidence="4 7"/>
<dbReference type="SUPFAM" id="SSF52833">
    <property type="entry name" value="Thioredoxin-like"/>
    <property type="match status" value="1"/>
</dbReference>
<dbReference type="GO" id="GO:0046685">
    <property type="term" value="P:response to arsenic-containing substance"/>
    <property type="evidence" value="ECO:0007669"/>
    <property type="project" value="UniProtKB-KW"/>
</dbReference>
<dbReference type="PROSITE" id="PS51353">
    <property type="entry name" value="ARSC"/>
    <property type="match status" value="1"/>
</dbReference>
<dbReference type="InterPro" id="IPR006659">
    <property type="entry name" value="Arsenate_reductase"/>
</dbReference>
<evidence type="ECO:0000256" key="1">
    <source>
        <dbReference type="ARBA" id="ARBA00007198"/>
    </source>
</evidence>
<sequence length="134" mass="14887">MSATIYHNPKCGTSRNALAMLREAGEDPEVIEYLKTPPSREKLVSLIGAMGITPRDLLRQKGTPYDELGLGEDKWSDDQLIDFMLQHPILINRPVVETDLGVRLCRPSEVVLEILPEGAVKSFTKEDGEVVKKG</sequence>
<keyword evidence="2" id="KW-0059">Arsenical resistance</keyword>
<comment type="catalytic activity">
    <reaction evidence="7">
        <text>[glutaredoxin]-dithiol + arsenate + glutathione + H(+) = glutathionyl-S-S-[glutaredoxin] + arsenite + H2O</text>
        <dbReference type="Rhea" id="RHEA:22016"/>
        <dbReference type="Rhea" id="RHEA-COMP:10729"/>
        <dbReference type="Rhea" id="RHEA-COMP:17668"/>
        <dbReference type="ChEBI" id="CHEBI:15377"/>
        <dbReference type="ChEBI" id="CHEBI:15378"/>
        <dbReference type="ChEBI" id="CHEBI:29242"/>
        <dbReference type="ChEBI" id="CHEBI:29950"/>
        <dbReference type="ChEBI" id="CHEBI:48597"/>
        <dbReference type="ChEBI" id="CHEBI:57925"/>
        <dbReference type="ChEBI" id="CHEBI:146199"/>
        <dbReference type="EC" id="1.20.4.1"/>
    </reaction>
</comment>
<organism evidence="8 9">
    <name type="scientific">Nitratireductor indicus C115</name>
    <dbReference type="NCBI Taxonomy" id="1231190"/>
    <lineage>
        <taxon>Bacteria</taxon>
        <taxon>Pseudomonadati</taxon>
        <taxon>Pseudomonadota</taxon>
        <taxon>Alphaproteobacteria</taxon>
        <taxon>Hyphomicrobiales</taxon>
        <taxon>Phyllobacteriaceae</taxon>
        <taxon>Nitratireductor</taxon>
    </lineage>
</organism>
<protein>
    <recommendedName>
        <fullName evidence="5 7">Arsenate reductase</fullName>
        <ecNumber evidence="4 7">1.20.4.1</ecNumber>
    </recommendedName>
</protein>
<dbReference type="RefSeq" id="WP_009450806.1">
    <property type="nucleotide sequence ID" value="NZ_AMSI01000008.1"/>
</dbReference>
<dbReference type="PANTHER" id="PTHR30041:SF5">
    <property type="entry name" value="ARSENATE REDUCTASE-RELATED"/>
    <property type="match status" value="1"/>
</dbReference>
<dbReference type="Gene3D" id="3.40.30.10">
    <property type="entry name" value="Glutaredoxin"/>
    <property type="match status" value="1"/>
</dbReference>
<evidence type="ECO:0000256" key="2">
    <source>
        <dbReference type="ARBA" id="ARBA00022849"/>
    </source>
</evidence>
<dbReference type="PATRIC" id="fig|1231190.3.peg.2731"/>
<dbReference type="AlphaFoldDB" id="K2P3R9"/>
<comment type="similarity">
    <text evidence="1 6 7">Belongs to the ArsC family.</text>
</comment>
<dbReference type="GO" id="GO:0008794">
    <property type="term" value="F:arsenate reductase (glutaredoxin) activity"/>
    <property type="evidence" value="ECO:0007669"/>
    <property type="project" value="UniProtKB-UniRule"/>
</dbReference>
<evidence type="ECO:0000256" key="7">
    <source>
        <dbReference type="RuleBase" id="RU362029"/>
    </source>
</evidence>